<dbReference type="InterPro" id="IPR021109">
    <property type="entry name" value="Peptidase_aspartic_dom_sf"/>
</dbReference>
<dbReference type="PANTHER" id="PTHR33067:SF9">
    <property type="entry name" value="RNA-DIRECTED DNA POLYMERASE"/>
    <property type="match status" value="1"/>
</dbReference>
<accession>A0A6L2L0U2</accession>
<evidence type="ECO:0008006" key="2">
    <source>
        <dbReference type="Google" id="ProtNLM"/>
    </source>
</evidence>
<dbReference type="CDD" id="cd00303">
    <property type="entry name" value="retropepsin_like"/>
    <property type="match status" value="1"/>
</dbReference>
<gene>
    <name evidence="1" type="ORF">Tci_025913</name>
</gene>
<name>A0A6L2L0U2_TANCI</name>
<sequence length="470" mass="54390">MTRSSKKELIKPYKELEQVLHSTRKLSYTRVVITRVYRNSSYFLITKLKFEKDDKFESKGQFLKELHENTFSGSDDKDANEHINYELCNGPQYTKGYLLKEEGKTLEEAYYTQFGVPFPQPGRYRATGPGFYQRDNENPSYQERRQMMEETLSKFMAKSTKRHEHSSLIKEIRASTDAAIRNQGASIKALEIQIGKISKVLQERGFRGLPGSTETNPRDHRDDMMSLTELSRANIPFLGRLKEYGYDEKEVLREFEKLQAKDPRSFTLPCNINNIRFDKALADLGASVSVMSYSTFTNLGLGKLAPTKLIIELVNKNVKRPKGLEENVLVGIDKFVFPVDFIVLDTPKDSKTPLILGRPFLSTAHAKIDVFKRKISLRVRNEEIMFRSDSPTSHIIMNVYVLGLRERMELDLEGRLMGEALILNRSEDSDFGDFIELNDLNEPLELRNHELRIWVLQLRKEKLLMNLRLI</sequence>
<comment type="caution">
    <text evidence="1">The sequence shown here is derived from an EMBL/GenBank/DDBJ whole genome shotgun (WGS) entry which is preliminary data.</text>
</comment>
<dbReference type="Pfam" id="PF08284">
    <property type="entry name" value="RVP_2"/>
    <property type="match status" value="1"/>
</dbReference>
<dbReference type="Gene3D" id="2.40.70.10">
    <property type="entry name" value="Acid Proteases"/>
    <property type="match status" value="1"/>
</dbReference>
<dbReference type="SUPFAM" id="SSF50630">
    <property type="entry name" value="Acid proteases"/>
    <property type="match status" value="1"/>
</dbReference>
<organism evidence="1">
    <name type="scientific">Tanacetum cinerariifolium</name>
    <name type="common">Dalmatian daisy</name>
    <name type="synonym">Chrysanthemum cinerariifolium</name>
    <dbReference type="NCBI Taxonomy" id="118510"/>
    <lineage>
        <taxon>Eukaryota</taxon>
        <taxon>Viridiplantae</taxon>
        <taxon>Streptophyta</taxon>
        <taxon>Embryophyta</taxon>
        <taxon>Tracheophyta</taxon>
        <taxon>Spermatophyta</taxon>
        <taxon>Magnoliopsida</taxon>
        <taxon>eudicotyledons</taxon>
        <taxon>Gunneridae</taxon>
        <taxon>Pentapetalae</taxon>
        <taxon>asterids</taxon>
        <taxon>campanulids</taxon>
        <taxon>Asterales</taxon>
        <taxon>Asteraceae</taxon>
        <taxon>Asteroideae</taxon>
        <taxon>Anthemideae</taxon>
        <taxon>Anthemidinae</taxon>
        <taxon>Tanacetum</taxon>
    </lineage>
</organism>
<dbReference type="PANTHER" id="PTHR33067">
    <property type="entry name" value="RNA-DIRECTED DNA POLYMERASE-RELATED"/>
    <property type="match status" value="1"/>
</dbReference>
<protein>
    <recommendedName>
        <fullName evidence="2">Reverse transcriptase domain-containing protein</fullName>
    </recommendedName>
</protein>
<reference evidence="1" key="1">
    <citation type="journal article" date="2019" name="Sci. Rep.">
        <title>Draft genome of Tanacetum cinerariifolium, the natural source of mosquito coil.</title>
        <authorList>
            <person name="Yamashiro T."/>
            <person name="Shiraishi A."/>
            <person name="Satake H."/>
            <person name="Nakayama K."/>
        </authorList>
    </citation>
    <scope>NUCLEOTIDE SEQUENCE</scope>
</reference>
<dbReference type="EMBL" id="BKCJ010003252">
    <property type="protein sequence ID" value="GEU53935.1"/>
    <property type="molecule type" value="Genomic_DNA"/>
</dbReference>
<evidence type="ECO:0000313" key="1">
    <source>
        <dbReference type="EMBL" id="GEU53935.1"/>
    </source>
</evidence>
<proteinExistence type="predicted"/>
<dbReference type="AlphaFoldDB" id="A0A6L2L0U2"/>